<evidence type="ECO:0000256" key="3">
    <source>
        <dbReference type="PIRSR" id="PIRSR606225-1"/>
    </source>
</evidence>
<keyword evidence="8" id="KW-1185">Reference proteome</keyword>
<feature type="domain" description="Pseudouridine synthase RsuA/RluA-like" evidence="6">
    <location>
        <begin position="147"/>
        <end position="299"/>
    </location>
</feature>
<comment type="catalytic activity">
    <reaction evidence="2">
        <text>uridine(32) in tRNA = pseudouridine(32) in tRNA</text>
        <dbReference type="Rhea" id="RHEA:42544"/>
        <dbReference type="Rhea" id="RHEA-COMP:10107"/>
        <dbReference type="Rhea" id="RHEA-COMP:10108"/>
        <dbReference type="ChEBI" id="CHEBI:65314"/>
        <dbReference type="ChEBI" id="CHEBI:65315"/>
        <dbReference type="EC" id="5.4.99.28"/>
    </reaction>
</comment>
<dbReference type="PANTHER" id="PTHR21600">
    <property type="entry name" value="MITOCHONDRIAL RNA PSEUDOURIDINE SYNTHASE"/>
    <property type="match status" value="1"/>
</dbReference>
<dbReference type="InterPro" id="IPR020103">
    <property type="entry name" value="PsdUridine_synth_cat_dom_sf"/>
</dbReference>
<dbReference type="OrthoDB" id="424794at2759"/>
<dbReference type="InterPro" id="IPR050188">
    <property type="entry name" value="RluA_PseudoU_synthase"/>
</dbReference>
<dbReference type="Gene3D" id="3.30.2350.10">
    <property type="entry name" value="Pseudouridine synthase"/>
    <property type="match status" value="1"/>
</dbReference>
<keyword evidence="1 5" id="KW-0413">Isomerase</keyword>
<name>A0A1B7T929_9ASCO</name>
<dbReference type="InterPro" id="IPR006145">
    <property type="entry name" value="PsdUridine_synth_RsuA/RluA"/>
</dbReference>
<gene>
    <name evidence="7" type="ORF">HANVADRAFT_3976</name>
</gene>
<feature type="active site" evidence="3">
    <location>
        <position position="189"/>
    </location>
</feature>
<dbReference type="PROSITE" id="PS01129">
    <property type="entry name" value="PSI_RLU"/>
    <property type="match status" value="1"/>
</dbReference>
<comment type="function">
    <text evidence="5">Responsible for synthesis of pseudouridine from uracil.</text>
</comment>
<dbReference type="CDD" id="cd02557">
    <property type="entry name" value="PseudoU_synth_ScRIB2"/>
    <property type="match status" value="1"/>
</dbReference>
<evidence type="ECO:0000313" key="7">
    <source>
        <dbReference type="EMBL" id="OBA25218.1"/>
    </source>
</evidence>
<dbReference type="Proteomes" id="UP000092321">
    <property type="component" value="Unassembled WGS sequence"/>
</dbReference>
<comment type="caution">
    <text evidence="7">The sequence shown here is derived from an EMBL/GenBank/DDBJ whole genome shotgun (WGS) entry which is preliminary data.</text>
</comment>
<reference evidence="8" key="1">
    <citation type="journal article" date="2016" name="Proc. Natl. Acad. Sci. U.S.A.">
        <title>Comparative genomics of biotechnologically important yeasts.</title>
        <authorList>
            <person name="Riley R."/>
            <person name="Haridas S."/>
            <person name="Wolfe K.H."/>
            <person name="Lopes M.R."/>
            <person name="Hittinger C.T."/>
            <person name="Goeker M."/>
            <person name="Salamov A.A."/>
            <person name="Wisecaver J.H."/>
            <person name="Long T.M."/>
            <person name="Calvey C.H."/>
            <person name="Aerts A.L."/>
            <person name="Barry K.W."/>
            <person name="Choi C."/>
            <person name="Clum A."/>
            <person name="Coughlan A.Y."/>
            <person name="Deshpande S."/>
            <person name="Douglass A.P."/>
            <person name="Hanson S.J."/>
            <person name="Klenk H.-P."/>
            <person name="LaButti K.M."/>
            <person name="Lapidus A."/>
            <person name="Lindquist E.A."/>
            <person name="Lipzen A.M."/>
            <person name="Meier-Kolthoff J.P."/>
            <person name="Ohm R.A."/>
            <person name="Otillar R.P."/>
            <person name="Pangilinan J.L."/>
            <person name="Peng Y."/>
            <person name="Rokas A."/>
            <person name="Rosa C.A."/>
            <person name="Scheuner C."/>
            <person name="Sibirny A.A."/>
            <person name="Slot J.C."/>
            <person name="Stielow J.B."/>
            <person name="Sun H."/>
            <person name="Kurtzman C.P."/>
            <person name="Blackwell M."/>
            <person name="Grigoriev I.V."/>
            <person name="Jeffries T.W."/>
        </authorList>
    </citation>
    <scope>NUCLEOTIDE SEQUENCE [LARGE SCALE GENOMIC DNA]</scope>
    <source>
        <strain evidence="8">NRRL Y-1626</strain>
    </source>
</reference>
<sequence>MENNNNIIDNKSNSLEPLRKKAKIDKLTDKNGFRYTKNQAVNQEPDEIEYVIDDNYRAVKPYWFTYKTFCKERWRDRNIVDIFTNEFRARKPQDYIDALDKGLVLVNGEVIDSSYTLKNGELLEHKTHSHEPKITSQPIKIVFEDDDLVVIDKPSSITAHPVGRFRFNTVTKILAKEFGITAHPINRLDRLTSGLMFLCKNPKMAEKMRQSLFNREFSKEYIARVAGEFPLTLNNETIVVDQPIASFDARTTLNIVDPVNGKQSQTIFQRISYDPITNTSIVKCKPLTGRTHQIRVHLQFLGYPIANDPIYSNIQAWGEKLGKNGEYEKKLQDTVQILEGNGKTSTTQTWLSKGVDIEGEKFSGNYCDVCKTELYTDPSKEELSLWLHAFKYESLKNENPKDNWSYSTELPPWCTSLYNPFMELTLKEADKCEPTDKAFNVGCLI</sequence>
<dbReference type="SUPFAM" id="SSF55120">
    <property type="entry name" value="Pseudouridine synthase"/>
    <property type="match status" value="1"/>
</dbReference>
<dbReference type="Pfam" id="PF00849">
    <property type="entry name" value="PseudoU_synth_2"/>
    <property type="match status" value="1"/>
</dbReference>
<dbReference type="GO" id="GO:0160151">
    <property type="term" value="F:tRNA pseudouridine(32) synthase activity"/>
    <property type="evidence" value="ECO:0007669"/>
    <property type="project" value="UniProtKB-EC"/>
</dbReference>
<feature type="non-terminal residue" evidence="7">
    <location>
        <position position="445"/>
    </location>
</feature>
<evidence type="ECO:0000259" key="6">
    <source>
        <dbReference type="Pfam" id="PF00849"/>
    </source>
</evidence>
<accession>A0A1B7T929</accession>
<dbReference type="EMBL" id="LXPE01000187">
    <property type="protein sequence ID" value="OBA25218.1"/>
    <property type="molecule type" value="Genomic_DNA"/>
</dbReference>
<comment type="catalytic activity">
    <reaction evidence="5">
        <text>a uridine in RNA = a pseudouridine in RNA</text>
        <dbReference type="Rhea" id="RHEA:48348"/>
        <dbReference type="Rhea" id="RHEA-COMP:12068"/>
        <dbReference type="Rhea" id="RHEA-COMP:12069"/>
        <dbReference type="ChEBI" id="CHEBI:65314"/>
        <dbReference type="ChEBI" id="CHEBI:65315"/>
    </reaction>
</comment>
<dbReference type="InterPro" id="IPR006225">
    <property type="entry name" value="PsdUridine_synth_RluC/D"/>
</dbReference>
<dbReference type="GO" id="GO:0031119">
    <property type="term" value="P:tRNA pseudouridine synthesis"/>
    <property type="evidence" value="ECO:0007669"/>
    <property type="project" value="UniProtKB-ARBA"/>
</dbReference>
<dbReference type="FunFam" id="3.30.2350.10:FF:000017">
    <property type="entry name" value="Pseudouridine synthase"/>
    <property type="match status" value="1"/>
</dbReference>
<evidence type="ECO:0000256" key="4">
    <source>
        <dbReference type="PROSITE-ProRule" id="PRU00182"/>
    </source>
</evidence>
<evidence type="ECO:0000256" key="2">
    <source>
        <dbReference type="ARBA" id="ARBA00036184"/>
    </source>
</evidence>
<dbReference type="GO" id="GO:0003723">
    <property type="term" value="F:RNA binding"/>
    <property type="evidence" value="ECO:0007669"/>
    <property type="project" value="UniProtKB-KW"/>
</dbReference>
<organism evidence="7 8">
    <name type="scientific">Hanseniaspora valbyensis NRRL Y-1626</name>
    <dbReference type="NCBI Taxonomy" id="766949"/>
    <lineage>
        <taxon>Eukaryota</taxon>
        <taxon>Fungi</taxon>
        <taxon>Dikarya</taxon>
        <taxon>Ascomycota</taxon>
        <taxon>Saccharomycotina</taxon>
        <taxon>Saccharomycetes</taxon>
        <taxon>Saccharomycodales</taxon>
        <taxon>Saccharomycodaceae</taxon>
        <taxon>Hanseniaspora</taxon>
    </lineage>
</organism>
<keyword evidence="4" id="KW-0694">RNA-binding</keyword>
<dbReference type="GO" id="GO:0000455">
    <property type="term" value="P:enzyme-directed rRNA pseudouridine synthesis"/>
    <property type="evidence" value="ECO:0007669"/>
    <property type="project" value="TreeGrafter"/>
</dbReference>
<evidence type="ECO:0000256" key="1">
    <source>
        <dbReference type="ARBA" id="ARBA00023235"/>
    </source>
</evidence>
<dbReference type="PANTHER" id="PTHR21600:SF40">
    <property type="entry name" value="PSEUDOURIDYLATE SYNTHASE RPUSD2"/>
    <property type="match status" value="1"/>
</dbReference>
<dbReference type="EC" id="5.4.99.-" evidence="5"/>
<dbReference type="NCBIfam" id="TIGR00005">
    <property type="entry name" value="rluA_subfam"/>
    <property type="match status" value="1"/>
</dbReference>
<dbReference type="PROSITE" id="PS50889">
    <property type="entry name" value="S4"/>
    <property type="match status" value="1"/>
</dbReference>
<dbReference type="AlphaFoldDB" id="A0A1B7T929"/>
<comment type="similarity">
    <text evidence="5">Belongs to the pseudouridine synthase RluA family.</text>
</comment>
<evidence type="ECO:0000256" key="5">
    <source>
        <dbReference type="RuleBase" id="RU362028"/>
    </source>
</evidence>
<protein>
    <recommendedName>
        <fullName evidence="5">Pseudouridine synthase</fullName>
        <ecNumber evidence="5">5.4.99.-</ecNumber>
    </recommendedName>
</protein>
<evidence type="ECO:0000313" key="8">
    <source>
        <dbReference type="Proteomes" id="UP000092321"/>
    </source>
</evidence>
<dbReference type="InterPro" id="IPR006224">
    <property type="entry name" value="PsdUridine_synth_RluA-like_CS"/>
</dbReference>
<proteinExistence type="inferred from homology"/>